<evidence type="ECO:0000256" key="1">
    <source>
        <dbReference type="SAM" id="MobiDB-lite"/>
    </source>
</evidence>
<feature type="compositionally biased region" description="Basic and acidic residues" evidence="1">
    <location>
        <begin position="51"/>
        <end position="60"/>
    </location>
</feature>
<dbReference type="Proteomes" id="UP001209540">
    <property type="component" value="Unassembled WGS sequence"/>
</dbReference>
<dbReference type="EMBL" id="JAIXMP010000004">
    <property type="protein sequence ID" value="KAI9274608.1"/>
    <property type="molecule type" value="Genomic_DNA"/>
</dbReference>
<protein>
    <submittedName>
        <fullName evidence="3">Uncharacterized protein</fullName>
    </submittedName>
</protein>
<dbReference type="AlphaFoldDB" id="A0AAD5KKC2"/>
<evidence type="ECO:0000313" key="4">
    <source>
        <dbReference type="Proteomes" id="UP001209540"/>
    </source>
</evidence>
<feature type="chain" id="PRO_5042040658" evidence="2">
    <location>
        <begin position="26"/>
        <end position="98"/>
    </location>
</feature>
<name>A0AAD5KKC2_9FUNG</name>
<keyword evidence="2" id="KW-0732">Signal</keyword>
<evidence type="ECO:0000313" key="3">
    <source>
        <dbReference type="EMBL" id="KAI9274608.1"/>
    </source>
</evidence>
<feature type="region of interest" description="Disordered" evidence="1">
    <location>
        <begin position="24"/>
        <end position="60"/>
    </location>
</feature>
<gene>
    <name evidence="3" type="ORF">BDA99DRAFT_556020</name>
</gene>
<feature type="compositionally biased region" description="Polar residues" evidence="1">
    <location>
        <begin position="25"/>
        <end position="49"/>
    </location>
</feature>
<reference evidence="3" key="2">
    <citation type="submission" date="2023-02" db="EMBL/GenBank/DDBJ databases">
        <authorList>
            <consortium name="DOE Joint Genome Institute"/>
            <person name="Mondo S.J."/>
            <person name="Chang Y."/>
            <person name="Wang Y."/>
            <person name="Ahrendt S."/>
            <person name="Andreopoulos W."/>
            <person name="Barry K."/>
            <person name="Beard J."/>
            <person name="Benny G.L."/>
            <person name="Blankenship S."/>
            <person name="Bonito G."/>
            <person name="Cuomo C."/>
            <person name="Desiro A."/>
            <person name="Gervers K.A."/>
            <person name="Hundley H."/>
            <person name="Kuo A."/>
            <person name="LaButti K."/>
            <person name="Lang B.F."/>
            <person name="Lipzen A."/>
            <person name="O'Donnell K."/>
            <person name="Pangilinan J."/>
            <person name="Reynolds N."/>
            <person name="Sandor L."/>
            <person name="Smith M.W."/>
            <person name="Tsang A."/>
            <person name="Grigoriev I.V."/>
            <person name="Stajich J.E."/>
            <person name="Spatafora J.W."/>
        </authorList>
    </citation>
    <scope>NUCLEOTIDE SEQUENCE</scope>
    <source>
        <strain evidence="3">RSA 2281</strain>
    </source>
</reference>
<proteinExistence type="predicted"/>
<keyword evidence="4" id="KW-1185">Reference proteome</keyword>
<reference evidence="3" key="1">
    <citation type="journal article" date="2022" name="IScience">
        <title>Evolution of zygomycete secretomes and the origins of terrestrial fungal ecologies.</title>
        <authorList>
            <person name="Chang Y."/>
            <person name="Wang Y."/>
            <person name="Mondo S."/>
            <person name="Ahrendt S."/>
            <person name="Andreopoulos W."/>
            <person name="Barry K."/>
            <person name="Beard J."/>
            <person name="Benny G.L."/>
            <person name="Blankenship S."/>
            <person name="Bonito G."/>
            <person name="Cuomo C."/>
            <person name="Desiro A."/>
            <person name="Gervers K.A."/>
            <person name="Hundley H."/>
            <person name="Kuo A."/>
            <person name="LaButti K."/>
            <person name="Lang B.F."/>
            <person name="Lipzen A."/>
            <person name="O'Donnell K."/>
            <person name="Pangilinan J."/>
            <person name="Reynolds N."/>
            <person name="Sandor L."/>
            <person name="Smith M.E."/>
            <person name="Tsang A."/>
            <person name="Grigoriev I.V."/>
            <person name="Stajich J.E."/>
            <person name="Spatafora J.W."/>
        </authorList>
    </citation>
    <scope>NUCLEOTIDE SEQUENCE</scope>
    <source>
        <strain evidence="3">RSA 2281</strain>
    </source>
</reference>
<accession>A0AAD5KKC2</accession>
<organism evidence="3 4">
    <name type="scientific">Phascolomyces articulosus</name>
    <dbReference type="NCBI Taxonomy" id="60185"/>
    <lineage>
        <taxon>Eukaryota</taxon>
        <taxon>Fungi</taxon>
        <taxon>Fungi incertae sedis</taxon>
        <taxon>Mucoromycota</taxon>
        <taxon>Mucoromycotina</taxon>
        <taxon>Mucoromycetes</taxon>
        <taxon>Mucorales</taxon>
        <taxon>Lichtheimiaceae</taxon>
        <taxon>Phascolomyces</taxon>
    </lineage>
</organism>
<sequence>MQIKYIALLALPFFALFASAAPADSQEQPTTNAQQGTAPANGETKTAGNDLTKEQQDALDKLDKGVKEAAKCFQESNYEDVSCYEKITKDFKSSTSPK</sequence>
<feature type="signal peptide" evidence="2">
    <location>
        <begin position="1"/>
        <end position="25"/>
    </location>
</feature>
<comment type="caution">
    <text evidence="3">The sequence shown here is derived from an EMBL/GenBank/DDBJ whole genome shotgun (WGS) entry which is preliminary data.</text>
</comment>
<evidence type="ECO:0000256" key="2">
    <source>
        <dbReference type="SAM" id="SignalP"/>
    </source>
</evidence>